<evidence type="ECO:0000256" key="1">
    <source>
        <dbReference type="PROSITE-ProRule" id="PRU00042"/>
    </source>
</evidence>
<evidence type="ECO:0000313" key="5">
    <source>
        <dbReference type="Proteomes" id="UP001454036"/>
    </source>
</evidence>
<keyword evidence="5" id="KW-1185">Reference proteome</keyword>
<dbReference type="PANTHER" id="PTHR46869">
    <property type="entry name" value="C2H2-LIKE ZINC FINGER PROTEIN"/>
    <property type="match status" value="1"/>
</dbReference>
<protein>
    <submittedName>
        <fullName evidence="4">C2H2 zinc finger transcription factor</fullName>
    </submittedName>
</protein>
<feature type="region of interest" description="Disordered" evidence="2">
    <location>
        <begin position="491"/>
        <end position="512"/>
    </location>
</feature>
<feature type="compositionally biased region" description="Basic and acidic residues" evidence="2">
    <location>
        <begin position="169"/>
        <end position="178"/>
    </location>
</feature>
<keyword evidence="1" id="KW-0479">Metal-binding</keyword>
<reference evidence="4 5" key="1">
    <citation type="submission" date="2024-01" db="EMBL/GenBank/DDBJ databases">
        <title>The complete chloroplast genome sequence of Lithospermum erythrorhizon: insights into the phylogenetic relationship among Boraginaceae species and the maternal lineages of purple gromwells.</title>
        <authorList>
            <person name="Okada T."/>
            <person name="Watanabe K."/>
        </authorList>
    </citation>
    <scope>NUCLEOTIDE SEQUENCE [LARGE SCALE GENOMIC DNA]</scope>
</reference>
<dbReference type="InterPro" id="IPR013087">
    <property type="entry name" value="Znf_C2H2_type"/>
</dbReference>
<sequence>MEFQESATFFMDQYRSMEENQESKFLCNQNYQCGGSGPIRSHLMETNSVESEERVEPKLKKMSSLLNEGARFFKKETKIEELEGQCSQGNYGLRENPKKTWRAVDRNVPLPQEKVCKQCGKVFQSMKALCGHMACHSEKERGGGNRDDNSWTSENHKLTLDNPSDTESEEKIKLRDKSRSSNRFKRIAINPSSSSLANNYSNASSSVSEIDEIEKEEVAVCLMMLSKDSISKGGGLNSVVESSDNNSVVLETKSLSSTEMRTVKKEALIMDKTGDAKLKKDSSSEMSQQENSDSGYFLGDASKRESGVSADEIRRNAAYWECANSAKCQKLKGYRTELRKESTKENELCNGDEPVHESYKRSKYECLNCKKSFKSYQALGGHRPCHKKINAHSQSKYESGENSMDANNVADQQPVQNKKGKSEQKVSKSKKQKGHVCPFCPRVFKSGQALGGHKRTHFIVGGGGGNGEFRNHPSPEINKPEVHDLFDLNLPAPVEDEDGDEENNGNVQFPSW</sequence>
<feature type="region of interest" description="Disordered" evidence="2">
    <location>
        <begin position="382"/>
        <end position="433"/>
    </location>
</feature>
<feature type="compositionally biased region" description="Polar residues" evidence="2">
    <location>
        <begin position="284"/>
        <end position="294"/>
    </location>
</feature>
<dbReference type="InterPro" id="IPR036236">
    <property type="entry name" value="Znf_C2H2_sf"/>
</dbReference>
<dbReference type="GO" id="GO:0008270">
    <property type="term" value="F:zinc ion binding"/>
    <property type="evidence" value="ECO:0007669"/>
    <property type="project" value="UniProtKB-KW"/>
</dbReference>
<keyword evidence="1" id="KW-0863">Zinc-finger</keyword>
<name>A0AAV3PMC8_LITER</name>
<feature type="compositionally biased region" description="Acidic residues" evidence="2">
    <location>
        <begin position="494"/>
        <end position="503"/>
    </location>
</feature>
<feature type="domain" description="C2H2-type" evidence="3">
    <location>
        <begin position="114"/>
        <end position="141"/>
    </location>
</feature>
<dbReference type="SMART" id="SM00355">
    <property type="entry name" value="ZnF_C2H2"/>
    <property type="match status" value="3"/>
</dbReference>
<feature type="compositionally biased region" description="Basic and acidic residues" evidence="2">
    <location>
        <begin position="274"/>
        <end position="283"/>
    </location>
</feature>
<feature type="region of interest" description="Disordered" evidence="2">
    <location>
        <begin position="274"/>
        <end position="300"/>
    </location>
</feature>
<dbReference type="EMBL" id="BAABME010001907">
    <property type="protein sequence ID" value="GAA0152072.1"/>
    <property type="molecule type" value="Genomic_DNA"/>
</dbReference>
<feature type="domain" description="C2H2-type" evidence="3">
    <location>
        <begin position="364"/>
        <end position="391"/>
    </location>
</feature>
<gene>
    <name evidence="4" type="ORF">LIER_10645</name>
</gene>
<feature type="region of interest" description="Disordered" evidence="2">
    <location>
        <begin position="137"/>
        <end position="178"/>
    </location>
</feature>
<organism evidence="4 5">
    <name type="scientific">Lithospermum erythrorhizon</name>
    <name type="common">Purple gromwell</name>
    <name type="synonym">Lithospermum officinale var. erythrorhizon</name>
    <dbReference type="NCBI Taxonomy" id="34254"/>
    <lineage>
        <taxon>Eukaryota</taxon>
        <taxon>Viridiplantae</taxon>
        <taxon>Streptophyta</taxon>
        <taxon>Embryophyta</taxon>
        <taxon>Tracheophyta</taxon>
        <taxon>Spermatophyta</taxon>
        <taxon>Magnoliopsida</taxon>
        <taxon>eudicotyledons</taxon>
        <taxon>Gunneridae</taxon>
        <taxon>Pentapetalae</taxon>
        <taxon>asterids</taxon>
        <taxon>lamiids</taxon>
        <taxon>Boraginales</taxon>
        <taxon>Boraginaceae</taxon>
        <taxon>Boraginoideae</taxon>
        <taxon>Lithospermeae</taxon>
        <taxon>Lithospermum</taxon>
    </lineage>
</organism>
<comment type="caution">
    <text evidence="4">The sequence shown here is derived from an EMBL/GenBank/DDBJ whole genome shotgun (WGS) entry which is preliminary data.</text>
</comment>
<evidence type="ECO:0000313" key="4">
    <source>
        <dbReference type="EMBL" id="GAA0152072.1"/>
    </source>
</evidence>
<dbReference type="Pfam" id="PF13912">
    <property type="entry name" value="zf-C2H2_6"/>
    <property type="match status" value="3"/>
</dbReference>
<dbReference type="PROSITE" id="PS00028">
    <property type="entry name" value="ZINC_FINGER_C2H2_1"/>
    <property type="match status" value="3"/>
</dbReference>
<dbReference type="AlphaFoldDB" id="A0AAV3PMC8"/>
<dbReference type="SUPFAM" id="SSF57667">
    <property type="entry name" value="beta-beta-alpha zinc fingers"/>
    <property type="match status" value="1"/>
</dbReference>
<evidence type="ECO:0000259" key="3">
    <source>
        <dbReference type="PROSITE" id="PS50157"/>
    </source>
</evidence>
<keyword evidence="1" id="KW-0862">Zinc</keyword>
<proteinExistence type="predicted"/>
<evidence type="ECO:0000256" key="2">
    <source>
        <dbReference type="SAM" id="MobiDB-lite"/>
    </source>
</evidence>
<feature type="domain" description="C2H2-type" evidence="3">
    <location>
        <begin position="435"/>
        <end position="457"/>
    </location>
</feature>
<feature type="compositionally biased region" description="Basic and acidic residues" evidence="2">
    <location>
        <begin position="137"/>
        <end position="159"/>
    </location>
</feature>
<dbReference type="Gene3D" id="3.30.160.60">
    <property type="entry name" value="Classic Zinc Finger"/>
    <property type="match status" value="1"/>
</dbReference>
<feature type="compositionally biased region" description="Polar residues" evidence="2">
    <location>
        <begin position="391"/>
        <end position="416"/>
    </location>
</feature>
<dbReference type="PANTHER" id="PTHR46869:SF1">
    <property type="entry name" value="C2H2-LIKE ZINC FINGER PROTEIN"/>
    <property type="match status" value="1"/>
</dbReference>
<accession>A0AAV3PMC8</accession>
<dbReference type="PROSITE" id="PS50157">
    <property type="entry name" value="ZINC_FINGER_C2H2_2"/>
    <property type="match status" value="3"/>
</dbReference>
<dbReference type="Proteomes" id="UP001454036">
    <property type="component" value="Unassembled WGS sequence"/>
</dbReference>